<dbReference type="Pfam" id="PF13476">
    <property type="entry name" value="AAA_23"/>
    <property type="match status" value="1"/>
</dbReference>
<dbReference type="RefSeq" id="WP_204909436.1">
    <property type="nucleotide sequence ID" value="NZ_JACJLV010000035.1"/>
</dbReference>
<keyword evidence="3" id="KW-1133">Transmembrane helix</keyword>
<gene>
    <name evidence="5" type="ORF">H6A13_09985</name>
</gene>
<evidence type="ECO:0000256" key="2">
    <source>
        <dbReference type="SAM" id="MobiDB-lite"/>
    </source>
</evidence>
<feature type="domain" description="Rad50/SbcC-type AAA" evidence="4">
    <location>
        <begin position="7"/>
        <end position="226"/>
    </location>
</feature>
<dbReference type="Gene3D" id="3.40.50.300">
    <property type="entry name" value="P-loop containing nucleotide triphosphate hydrolases"/>
    <property type="match status" value="2"/>
</dbReference>
<keyword evidence="3" id="KW-0472">Membrane</keyword>
<dbReference type="Proteomes" id="UP000713880">
    <property type="component" value="Unassembled WGS sequence"/>
</dbReference>
<dbReference type="EMBL" id="JACJLV010000035">
    <property type="protein sequence ID" value="MBM6827417.1"/>
    <property type="molecule type" value="Genomic_DNA"/>
</dbReference>
<dbReference type="PANTHER" id="PTHR41259">
    <property type="entry name" value="DOUBLE-STRAND BREAK REPAIR RAD50 ATPASE, PUTATIVE-RELATED"/>
    <property type="match status" value="1"/>
</dbReference>
<dbReference type="GO" id="GO:0016887">
    <property type="term" value="F:ATP hydrolysis activity"/>
    <property type="evidence" value="ECO:0007669"/>
    <property type="project" value="InterPro"/>
</dbReference>
<reference evidence="5" key="1">
    <citation type="submission" date="2020-08" db="EMBL/GenBank/DDBJ databases">
        <authorList>
            <person name="Cejkova D."/>
            <person name="Kubasova T."/>
            <person name="Jahodarova E."/>
            <person name="Rychlik I."/>
        </authorList>
    </citation>
    <scope>NUCLEOTIDE SEQUENCE</scope>
    <source>
        <strain evidence="5">An420c</strain>
    </source>
</reference>
<protein>
    <submittedName>
        <fullName evidence="5">AAA family ATPase</fullName>
    </submittedName>
</protein>
<evidence type="ECO:0000256" key="1">
    <source>
        <dbReference type="SAM" id="Coils"/>
    </source>
</evidence>
<dbReference type="AlphaFoldDB" id="A0A938X2Z2"/>
<feature type="region of interest" description="Disordered" evidence="2">
    <location>
        <begin position="220"/>
        <end position="240"/>
    </location>
</feature>
<dbReference type="SUPFAM" id="SSF52540">
    <property type="entry name" value="P-loop containing nucleoside triphosphate hydrolases"/>
    <property type="match status" value="1"/>
</dbReference>
<keyword evidence="1" id="KW-0175">Coiled coil</keyword>
<sequence>MKILGLLLQHFGKFQNRKIRLEDGINVIYGENESGKSTIHAFIKGMLFGIERGRGRASLHDTYSIYEPWEGPGQYKGVLRFESGGKVFRIDRNFDRQQKKAELICEDDGEELSIAEGDLDLLLGGLTPAGYDNTISIGQLKARPDQSLAAALKEYATSCYASGNGDLRPEQAIRYLQEQKKAVEKEMREALYEKQRERESVEQEASYIWREIHRLTEEEQTLEDRLSQAERKEPGPEEHKRLVDEIRPAKWRIHPVEILIFAAAIIAAFFLFPRPINYLIVIVIFLACSVYVWNRLKVGKRKNQSLTEEFPEELLLEEEMSEERLRWELERIGREKKDKQIQYDNLQEQLAEMQTSGKAERALEKRNQALQTAILRMNELSEVFRKRLEQRLNEEASKIVCQITGGAYTKIRVEEGLHMVLLKEGDETSPGLRRIPMEQVSCGTVEQICFALRMAAAGILQEEEQPVILDDAFGNYDEERLKHTLKWLAGQKKQVLIFTCQKREIRLLRELGIPCNVVEI</sequence>
<feature type="transmembrane region" description="Helical" evidence="3">
    <location>
        <begin position="278"/>
        <end position="296"/>
    </location>
</feature>
<evidence type="ECO:0000313" key="5">
    <source>
        <dbReference type="EMBL" id="MBM6827417.1"/>
    </source>
</evidence>
<keyword evidence="3" id="KW-0812">Transmembrane</keyword>
<evidence type="ECO:0000256" key="3">
    <source>
        <dbReference type="SAM" id="Phobius"/>
    </source>
</evidence>
<organism evidence="5 6">
    <name type="scientific">Mordavella massiliensis</name>
    <dbReference type="NCBI Taxonomy" id="1871024"/>
    <lineage>
        <taxon>Bacteria</taxon>
        <taxon>Bacillati</taxon>
        <taxon>Bacillota</taxon>
        <taxon>Clostridia</taxon>
        <taxon>Eubacteriales</taxon>
        <taxon>Clostridiaceae</taxon>
        <taxon>Mordavella</taxon>
    </lineage>
</organism>
<keyword evidence="6" id="KW-1185">Reference proteome</keyword>
<dbReference type="InterPro" id="IPR038729">
    <property type="entry name" value="Rad50/SbcC_AAA"/>
</dbReference>
<evidence type="ECO:0000259" key="4">
    <source>
        <dbReference type="Pfam" id="PF13476"/>
    </source>
</evidence>
<comment type="caution">
    <text evidence="5">The sequence shown here is derived from an EMBL/GenBank/DDBJ whole genome shotgun (WGS) entry which is preliminary data.</text>
</comment>
<dbReference type="PANTHER" id="PTHR41259:SF1">
    <property type="entry name" value="DOUBLE-STRAND BREAK REPAIR RAD50 ATPASE, PUTATIVE-RELATED"/>
    <property type="match status" value="1"/>
</dbReference>
<feature type="transmembrane region" description="Helical" evidence="3">
    <location>
        <begin position="256"/>
        <end position="272"/>
    </location>
</feature>
<name>A0A938X2Z2_9CLOT</name>
<feature type="coiled-coil region" evidence="1">
    <location>
        <begin position="329"/>
        <end position="356"/>
    </location>
</feature>
<accession>A0A938X2Z2</accession>
<dbReference type="GO" id="GO:0006302">
    <property type="term" value="P:double-strand break repair"/>
    <property type="evidence" value="ECO:0007669"/>
    <property type="project" value="InterPro"/>
</dbReference>
<evidence type="ECO:0000313" key="6">
    <source>
        <dbReference type="Proteomes" id="UP000713880"/>
    </source>
</evidence>
<reference evidence="5" key="2">
    <citation type="journal article" date="2021" name="Sci. Rep.">
        <title>The distribution of antibiotic resistance genes in chicken gut microbiota commensals.</title>
        <authorList>
            <person name="Juricova H."/>
            <person name="Matiasovicova J."/>
            <person name="Kubasova T."/>
            <person name="Cejkova D."/>
            <person name="Rychlik I."/>
        </authorList>
    </citation>
    <scope>NUCLEOTIDE SEQUENCE</scope>
    <source>
        <strain evidence="5">An420c</strain>
    </source>
</reference>
<proteinExistence type="predicted"/>
<dbReference type="InterPro" id="IPR027417">
    <property type="entry name" value="P-loop_NTPase"/>
</dbReference>